<organism evidence="2 3">
    <name type="scientific">Donghicola eburneus</name>
    <dbReference type="NCBI Taxonomy" id="393278"/>
    <lineage>
        <taxon>Bacteria</taxon>
        <taxon>Pseudomonadati</taxon>
        <taxon>Pseudomonadota</taxon>
        <taxon>Alphaproteobacteria</taxon>
        <taxon>Rhodobacterales</taxon>
        <taxon>Roseobacteraceae</taxon>
        <taxon>Donghicola</taxon>
    </lineage>
</organism>
<keyword evidence="1" id="KW-0732">Signal</keyword>
<keyword evidence="3" id="KW-1185">Reference proteome</keyword>
<evidence type="ECO:0000313" key="3">
    <source>
        <dbReference type="Proteomes" id="UP000184085"/>
    </source>
</evidence>
<dbReference type="AlphaFoldDB" id="A0A1M4MZU1"/>
<protein>
    <submittedName>
        <fullName evidence="2">Putative curlin minor subunit CsgB</fullName>
    </submittedName>
</protein>
<dbReference type="EMBL" id="FMJB01000051">
    <property type="protein sequence ID" value="SCM68081.1"/>
    <property type="molecule type" value="Genomic_DNA"/>
</dbReference>
<feature type="signal peptide" evidence="1">
    <location>
        <begin position="1"/>
        <end position="21"/>
    </location>
</feature>
<sequence>MHHFLKHICLIALVFGVPLGAAEAGANRIQVSQLQIGTPLEDPSLFVRPLIAELSVTGTHNDIELRQTGSGHEANLTVSGSDCHILIEQTSVGDVASIHQAGSGNSLVLFQGH</sequence>
<accession>A0A1M4MZU1</accession>
<gene>
    <name evidence="2" type="ORF">KARMA_2290</name>
</gene>
<feature type="chain" id="PRO_5009906650" evidence="1">
    <location>
        <begin position="22"/>
        <end position="113"/>
    </location>
</feature>
<evidence type="ECO:0000313" key="2">
    <source>
        <dbReference type="EMBL" id="SCM68081.1"/>
    </source>
</evidence>
<reference evidence="3" key="1">
    <citation type="submission" date="2016-09" db="EMBL/GenBank/DDBJ databases">
        <authorList>
            <person name="Wibberg D."/>
        </authorList>
    </citation>
    <scope>NUCLEOTIDE SEQUENCE [LARGE SCALE GENOMIC DNA]</scope>
</reference>
<evidence type="ECO:0000256" key="1">
    <source>
        <dbReference type="SAM" id="SignalP"/>
    </source>
</evidence>
<name>A0A1M4MZU1_9RHOB</name>
<dbReference type="Proteomes" id="UP000184085">
    <property type="component" value="Unassembled WGS sequence"/>
</dbReference>
<proteinExistence type="predicted"/>
<dbReference type="RefSeq" id="WP_072706725.1">
    <property type="nucleotide sequence ID" value="NZ_FMJB01000051.1"/>
</dbReference>